<organism evidence="2 3">
    <name type="scientific">Candidatus Portnoybacteria bacterium RIFCSPHIGHO2_01_FULL_40_12b</name>
    <dbReference type="NCBI Taxonomy" id="1801994"/>
    <lineage>
        <taxon>Bacteria</taxon>
        <taxon>Candidatus Portnoyibacteriota</taxon>
    </lineage>
</organism>
<comment type="caution">
    <text evidence="2">The sequence shown here is derived from an EMBL/GenBank/DDBJ whole genome shotgun (WGS) entry which is preliminary data.</text>
</comment>
<dbReference type="Gene3D" id="3.40.50.2020">
    <property type="match status" value="1"/>
</dbReference>
<protein>
    <recommendedName>
        <fullName evidence="1">Phosphoribosyltransferase domain-containing protein</fullName>
    </recommendedName>
</protein>
<dbReference type="AlphaFoldDB" id="A0A1G2FB44"/>
<feature type="domain" description="Phosphoribosyltransferase" evidence="1">
    <location>
        <begin position="60"/>
        <end position="177"/>
    </location>
</feature>
<proteinExistence type="predicted"/>
<dbReference type="CDD" id="cd06223">
    <property type="entry name" value="PRTases_typeI"/>
    <property type="match status" value="1"/>
</dbReference>
<accession>A0A1G2FB44</accession>
<name>A0A1G2FB44_9BACT</name>
<dbReference type="Proteomes" id="UP000176974">
    <property type="component" value="Unassembled WGS sequence"/>
</dbReference>
<dbReference type="SUPFAM" id="SSF53271">
    <property type="entry name" value="PRTase-like"/>
    <property type="match status" value="1"/>
</dbReference>
<sequence length="231" mass="26047">MEQLRLFEKEKDEIKKLFEKQNAIITGSHFVYTPKGGKWFHGYDYVSKELLGRTSEVGHLVAERIAFHYSEAGVEIDTVTGPELGIFFFVPLIRDRLEGIYMKEIISVPCEKKDKNDPNTPFYFKGVYEPDIRDKRVLVVEDVLTSGGSAKRVIEAVRSLNGQVVGLAALCNRGRVTAEAVGDIPIFSLLDVEMEMFSEETCPICNERGVRSVRTDLGKGLEFLKRIGISH</sequence>
<evidence type="ECO:0000259" key="1">
    <source>
        <dbReference type="Pfam" id="PF00156"/>
    </source>
</evidence>
<dbReference type="Pfam" id="PF00156">
    <property type="entry name" value="Pribosyltran"/>
    <property type="match status" value="1"/>
</dbReference>
<dbReference type="EMBL" id="MHMY01000012">
    <property type="protein sequence ID" value="OGZ35295.1"/>
    <property type="molecule type" value="Genomic_DNA"/>
</dbReference>
<evidence type="ECO:0000313" key="2">
    <source>
        <dbReference type="EMBL" id="OGZ35295.1"/>
    </source>
</evidence>
<dbReference type="InterPro" id="IPR000836">
    <property type="entry name" value="PRTase_dom"/>
</dbReference>
<gene>
    <name evidence="2" type="ORF">A2815_02270</name>
</gene>
<reference evidence="2 3" key="1">
    <citation type="journal article" date="2016" name="Nat. Commun.">
        <title>Thousands of microbial genomes shed light on interconnected biogeochemical processes in an aquifer system.</title>
        <authorList>
            <person name="Anantharaman K."/>
            <person name="Brown C.T."/>
            <person name="Hug L.A."/>
            <person name="Sharon I."/>
            <person name="Castelle C.J."/>
            <person name="Probst A.J."/>
            <person name="Thomas B.C."/>
            <person name="Singh A."/>
            <person name="Wilkins M.J."/>
            <person name="Karaoz U."/>
            <person name="Brodie E.L."/>
            <person name="Williams K.H."/>
            <person name="Hubbard S.S."/>
            <person name="Banfield J.F."/>
        </authorList>
    </citation>
    <scope>NUCLEOTIDE SEQUENCE [LARGE SCALE GENOMIC DNA]</scope>
</reference>
<dbReference type="InterPro" id="IPR029057">
    <property type="entry name" value="PRTase-like"/>
</dbReference>
<evidence type="ECO:0000313" key="3">
    <source>
        <dbReference type="Proteomes" id="UP000176974"/>
    </source>
</evidence>